<dbReference type="InterPro" id="IPR053142">
    <property type="entry name" value="PchR_regulatory_protein"/>
</dbReference>
<evidence type="ECO:0000256" key="2">
    <source>
        <dbReference type="ARBA" id="ARBA00023125"/>
    </source>
</evidence>
<evidence type="ECO:0000313" key="6">
    <source>
        <dbReference type="Proteomes" id="UP001196136"/>
    </source>
</evidence>
<dbReference type="PANTHER" id="PTHR47893:SF1">
    <property type="entry name" value="REGULATORY PROTEIN PCHR"/>
    <property type="match status" value="1"/>
</dbReference>
<protein>
    <submittedName>
        <fullName evidence="5">AraC family transcriptional regulator</fullName>
    </submittedName>
</protein>
<dbReference type="PROSITE" id="PS01124">
    <property type="entry name" value="HTH_ARAC_FAMILY_2"/>
    <property type="match status" value="1"/>
</dbReference>
<dbReference type="InterPro" id="IPR020449">
    <property type="entry name" value="Tscrpt_reg_AraC-type_HTH"/>
</dbReference>
<dbReference type="EMBL" id="JAHZSV010000007">
    <property type="protein sequence ID" value="MBW8199659.1"/>
    <property type="molecule type" value="Genomic_DNA"/>
</dbReference>
<evidence type="ECO:0000313" key="5">
    <source>
        <dbReference type="EMBL" id="MBW8199659.1"/>
    </source>
</evidence>
<keyword evidence="6" id="KW-1185">Reference proteome</keyword>
<dbReference type="PANTHER" id="PTHR47893">
    <property type="entry name" value="REGULATORY PROTEIN PCHR"/>
    <property type="match status" value="1"/>
</dbReference>
<dbReference type="InterPro" id="IPR018060">
    <property type="entry name" value="HTH_AraC"/>
</dbReference>
<organism evidence="5 6">
    <name type="scientific">Flagellimonas abyssi</name>
    <dbReference type="NCBI Taxonomy" id="2864871"/>
    <lineage>
        <taxon>Bacteria</taxon>
        <taxon>Pseudomonadati</taxon>
        <taxon>Bacteroidota</taxon>
        <taxon>Flavobacteriia</taxon>
        <taxon>Flavobacteriales</taxon>
        <taxon>Flavobacteriaceae</taxon>
        <taxon>Flagellimonas</taxon>
    </lineage>
</organism>
<dbReference type="Gene3D" id="1.10.10.60">
    <property type="entry name" value="Homeodomain-like"/>
    <property type="match status" value="2"/>
</dbReference>
<dbReference type="PRINTS" id="PR00032">
    <property type="entry name" value="HTHARAC"/>
</dbReference>
<keyword evidence="1" id="KW-0805">Transcription regulation</keyword>
<dbReference type="SMART" id="SM00342">
    <property type="entry name" value="HTH_ARAC"/>
    <property type="match status" value="1"/>
</dbReference>
<dbReference type="Pfam" id="PF12833">
    <property type="entry name" value="HTH_18"/>
    <property type="match status" value="1"/>
</dbReference>
<comment type="caution">
    <text evidence="5">The sequence shown here is derived from an EMBL/GenBank/DDBJ whole genome shotgun (WGS) entry which is preliminary data.</text>
</comment>
<accession>A0ABS7EPZ5</accession>
<dbReference type="SUPFAM" id="SSF46689">
    <property type="entry name" value="Homeodomain-like"/>
    <property type="match status" value="1"/>
</dbReference>
<gene>
    <name evidence="5" type="ORF">K1F36_07455</name>
</gene>
<evidence type="ECO:0000256" key="3">
    <source>
        <dbReference type="ARBA" id="ARBA00023163"/>
    </source>
</evidence>
<proteinExistence type="predicted"/>
<evidence type="ECO:0000259" key="4">
    <source>
        <dbReference type="PROSITE" id="PS01124"/>
    </source>
</evidence>
<feature type="domain" description="HTH araC/xylS-type" evidence="4">
    <location>
        <begin position="235"/>
        <end position="333"/>
    </location>
</feature>
<sequence>MKTKAPQTTYFRNMFEQFQNDIGGDLKVDSNNEHTLDINNDFGDGYIKGISFNDGMCYMEFDIKFTKDLTMVVNSPEYTSICFAYCSQGQIAQSFGKNGKKTELESFQTGMLASNSSQDNLLYFDESTNLKMMLIIVNPSKNNRAEKNLNQKLQKLFFDNMENDNFVYVGSHNLKVADKIQQLKSISIDGIARKIMIEGLVHMILALEIQQHSDDLKNAVLRDSMLTSRERGVVQELSEFISNYIERKLPISYLCKKSGLSPSKLQEGFKLMHGTTVTDYIRNVRICKAEELIKTTDLNISQVVYSIGFISRSYFSKIFKARYNCSPKEYKDKQNSRLVPA</sequence>
<keyword evidence="2" id="KW-0238">DNA-binding</keyword>
<dbReference type="InterPro" id="IPR009057">
    <property type="entry name" value="Homeodomain-like_sf"/>
</dbReference>
<reference evidence="5 6" key="1">
    <citation type="submission" date="2021-08" db="EMBL/GenBank/DDBJ databases">
        <title>Muricauda profundi sp. nov., a marine bacterium isolated from deep seawater of the Mariana Trench.</title>
        <authorList>
            <person name="Wei Y."/>
        </authorList>
    </citation>
    <scope>NUCLEOTIDE SEQUENCE [LARGE SCALE GENOMIC DNA]</scope>
    <source>
        <strain evidence="5 6">W52</strain>
    </source>
</reference>
<evidence type="ECO:0000256" key="1">
    <source>
        <dbReference type="ARBA" id="ARBA00023015"/>
    </source>
</evidence>
<dbReference type="Proteomes" id="UP001196136">
    <property type="component" value="Unassembled WGS sequence"/>
</dbReference>
<name>A0ABS7EPZ5_9FLAO</name>
<dbReference type="RefSeq" id="WP_220113254.1">
    <property type="nucleotide sequence ID" value="NZ_JAHZSV010000007.1"/>
</dbReference>
<keyword evidence="3" id="KW-0804">Transcription</keyword>